<proteinExistence type="predicted"/>
<feature type="compositionally biased region" description="Polar residues" evidence="1">
    <location>
        <begin position="18"/>
        <end position="33"/>
    </location>
</feature>
<keyword evidence="3" id="KW-1185">Reference proteome</keyword>
<evidence type="ECO:0000256" key="1">
    <source>
        <dbReference type="SAM" id="MobiDB-lite"/>
    </source>
</evidence>
<gene>
    <name evidence="2" type="ORF">HYC85_014215</name>
</gene>
<evidence type="ECO:0000313" key="2">
    <source>
        <dbReference type="EMBL" id="KAF5948258.1"/>
    </source>
</evidence>
<dbReference type="EMBL" id="JACBKZ010000006">
    <property type="protein sequence ID" value="KAF5948258.1"/>
    <property type="molecule type" value="Genomic_DNA"/>
</dbReference>
<feature type="region of interest" description="Disordered" evidence="1">
    <location>
        <begin position="1"/>
        <end position="33"/>
    </location>
</feature>
<evidence type="ECO:0000313" key="3">
    <source>
        <dbReference type="Proteomes" id="UP000593564"/>
    </source>
</evidence>
<dbReference type="Proteomes" id="UP000593564">
    <property type="component" value="Unassembled WGS sequence"/>
</dbReference>
<sequence>MEGASLCENKETIPPFSDNITNPVPSIGQSSTYNAQKRFRKPLKDITHLFNPGLQSTSALYTVFSELPFPAVRAAAPPFNLRKRKAIDDIDLVQQANSKSLRKNFR</sequence>
<accession>A0A7J7H910</accession>
<reference evidence="2 3" key="2">
    <citation type="submission" date="2020-07" db="EMBL/GenBank/DDBJ databases">
        <title>Genome assembly of wild tea tree DASZ reveals pedigree and selection history of tea varieties.</title>
        <authorList>
            <person name="Zhang W."/>
        </authorList>
    </citation>
    <scope>NUCLEOTIDE SEQUENCE [LARGE SCALE GENOMIC DNA]</scope>
    <source>
        <strain evidence="3">cv. G240</strain>
        <tissue evidence="2">Leaf</tissue>
    </source>
</reference>
<name>A0A7J7H910_CAMSI</name>
<dbReference type="AlphaFoldDB" id="A0A7J7H910"/>
<organism evidence="2 3">
    <name type="scientific">Camellia sinensis</name>
    <name type="common">Tea plant</name>
    <name type="synonym">Thea sinensis</name>
    <dbReference type="NCBI Taxonomy" id="4442"/>
    <lineage>
        <taxon>Eukaryota</taxon>
        <taxon>Viridiplantae</taxon>
        <taxon>Streptophyta</taxon>
        <taxon>Embryophyta</taxon>
        <taxon>Tracheophyta</taxon>
        <taxon>Spermatophyta</taxon>
        <taxon>Magnoliopsida</taxon>
        <taxon>eudicotyledons</taxon>
        <taxon>Gunneridae</taxon>
        <taxon>Pentapetalae</taxon>
        <taxon>asterids</taxon>
        <taxon>Ericales</taxon>
        <taxon>Theaceae</taxon>
        <taxon>Camellia</taxon>
    </lineage>
</organism>
<comment type="caution">
    <text evidence="2">The sequence shown here is derived from an EMBL/GenBank/DDBJ whole genome shotgun (WGS) entry which is preliminary data.</text>
</comment>
<reference evidence="3" key="1">
    <citation type="journal article" date="2020" name="Nat. Commun.">
        <title>Genome assembly of wild tea tree DASZ reveals pedigree and selection history of tea varieties.</title>
        <authorList>
            <person name="Zhang W."/>
            <person name="Zhang Y."/>
            <person name="Qiu H."/>
            <person name="Guo Y."/>
            <person name="Wan H."/>
            <person name="Zhang X."/>
            <person name="Scossa F."/>
            <person name="Alseekh S."/>
            <person name="Zhang Q."/>
            <person name="Wang P."/>
            <person name="Xu L."/>
            <person name="Schmidt M.H."/>
            <person name="Jia X."/>
            <person name="Li D."/>
            <person name="Zhu A."/>
            <person name="Guo F."/>
            <person name="Chen W."/>
            <person name="Ni D."/>
            <person name="Usadel B."/>
            <person name="Fernie A.R."/>
            <person name="Wen W."/>
        </authorList>
    </citation>
    <scope>NUCLEOTIDE SEQUENCE [LARGE SCALE GENOMIC DNA]</scope>
    <source>
        <strain evidence="3">cv. G240</strain>
    </source>
</reference>
<protein>
    <submittedName>
        <fullName evidence="2">Uncharacterized protein</fullName>
    </submittedName>
</protein>